<dbReference type="Proteomes" id="UP000054324">
    <property type="component" value="Unassembled WGS sequence"/>
</dbReference>
<dbReference type="InterPro" id="IPR000477">
    <property type="entry name" value="RT_dom"/>
</dbReference>
<dbReference type="RefSeq" id="XP_009173368.1">
    <property type="nucleotide sequence ID" value="XM_009175104.1"/>
</dbReference>
<dbReference type="GeneID" id="20323292"/>
<protein>
    <recommendedName>
        <fullName evidence="1">Reverse transcriptase domain-containing protein</fullName>
    </recommendedName>
</protein>
<accession>A0A074ZHW7</accession>
<dbReference type="KEGG" id="ovi:T265_09113"/>
<dbReference type="CTD" id="20323292"/>
<dbReference type="STRING" id="6198.A0A074ZHW7"/>
<dbReference type="OrthoDB" id="6252016at2759"/>
<evidence type="ECO:0000313" key="2">
    <source>
        <dbReference type="EMBL" id="KER22880.1"/>
    </source>
</evidence>
<evidence type="ECO:0000259" key="1">
    <source>
        <dbReference type="PROSITE" id="PS50878"/>
    </source>
</evidence>
<dbReference type="AlphaFoldDB" id="A0A074ZHW7"/>
<dbReference type="PANTHER" id="PTHR21301">
    <property type="entry name" value="REVERSE TRANSCRIPTASE"/>
    <property type="match status" value="1"/>
</dbReference>
<gene>
    <name evidence="2" type="ORF">T265_09113</name>
</gene>
<reference evidence="2 3" key="1">
    <citation type="submission" date="2013-11" db="EMBL/GenBank/DDBJ databases">
        <title>Opisthorchis viverrini - life in the bile duct.</title>
        <authorList>
            <person name="Young N.D."/>
            <person name="Nagarajan N."/>
            <person name="Lin S.J."/>
            <person name="Korhonen P.K."/>
            <person name="Jex A.R."/>
            <person name="Hall R.S."/>
            <person name="Safavi-Hemami H."/>
            <person name="Kaewkong W."/>
            <person name="Bertrand D."/>
            <person name="Gao S."/>
            <person name="Seet Q."/>
            <person name="Wongkham S."/>
            <person name="Teh B.T."/>
            <person name="Wongkham C."/>
            <person name="Intapan P.M."/>
            <person name="Maleewong W."/>
            <person name="Yang X."/>
            <person name="Hu M."/>
            <person name="Wang Z."/>
            <person name="Hofmann A."/>
            <person name="Sternberg P.W."/>
            <person name="Tan P."/>
            <person name="Wang J."/>
            <person name="Gasser R.B."/>
        </authorList>
    </citation>
    <scope>NUCLEOTIDE SEQUENCE [LARGE SCALE GENOMIC DNA]</scope>
</reference>
<dbReference type="PROSITE" id="PS50878">
    <property type="entry name" value="RT_POL"/>
    <property type="match status" value="1"/>
</dbReference>
<sequence length="169" mass="19331">MSSSYQSIQADVHSYTTQTMDECIPEESKLTFNNQIYRKKNGVAMGSLRGPILSDFFMSKLETQKLEALIGRLTLYRRYVDDIFVLADEAISTTDVLSSFNSVHANIKVTIESEQNGQLSFLDVNVKKKTDGTIQRKVHRKQTWKGQYIHSDSFVPLQQKSKLIRCLTE</sequence>
<evidence type="ECO:0000313" key="3">
    <source>
        <dbReference type="Proteomes" id="UP000054324"/>
    </source>
</evidence>
<dbReference type="PANTHER" id="PTHR21301:SF10">
    <property type="entry name" value="REVERSE TRANSCRIPTASE DOMAIN-CONTAINING PROTEIN"/>
    <property type="match status" value="1"/>
</dbReference>
<feature type="domain" description="Reverse transcriptase" evidence="1">
    <location>
        <begin position="1"/>
        <end position="149"/>
    </location>
</feature>
<name>A0A074ZHW7_OPIVI</name>
<proteinExistence type="predicted"/>
<keyword evidence="3" id="KW-1185">Reference proteome</keyword>
<dbReference type="EMBL" id="KL596875">
    <property type="protein sequence ID" value="KER22880.1"/>
    <property type="molecule type" value="Genomic_DNA"/>
</dbReference>
<organism evidence="2 3">
    <name type="scientific">Opisthorchis viverrini</name>
    <name type="common">Southeast Asian liver fluke</name>
    <dbReference type="NCBI Taxonomy" id="6198"/>
    <lineage>
        <taxon>Eukaryota</taxon>
        <taxon>Metazoa</taxon>
        <taxon>Spiralia</taxon>
        <taxon>Lophotrochozoa</taxon>
        <taxon>Platyhelminthes</taxon>
        <taxon>Trematoda</taxon>
        <taxon>Digenea</taxon>
        <taxon>Opisthorchiida</taxon>
        <taxon>Opisthorchiata</taxon>
        <taxon>Opisthorchiidae</taxon>
        <taxon>Opisthorchis</taxon>
    </lineage>
</organism>